<dbReference type="EMBL" id="KI686489">
    <property type="protein sequence ID" value="ETK85875.1"/>
    <property type="molecule type" value="Genomic_DNA"/>
</dbReference>
<evidence type="ECO:0000313" key="2">
    <source>
        <dbReference type="EMBL" id="ETK85875.1"/>
    </source>
</evidence>
<protein>
    <submittedName>
        <fullName evidence="2">Uncharacterized protein</fullName>
    </submittedName>
</protein>
<feature type="compositionally biased region" description="Basic residues" evidence="1">
    <location>
        <begin position="104"/>
        <end position="116"/>
    </location>
</feature>
<feature type="region of interest" description="Disordered" evidence="1">
    <location>
        <begin position="43"/>
        <end position="130"/>
    </location>
</feature>
<dbReference type="AlphaFoldDB" id="W2GU55"/>
<feature type="compositionally biased region" description="Basic and acidic residues" evidence="1">
    <location>
        <begin position="117"/>
        <end position="129"/>
    </location>
</feature>
<feature type="region of interest" description="Disordered" evidence="1">
    <location>
        <begin position="1"/>
        <end position="24"/>
    </location>
</feature>
<reference evidence="2" key="1">
    <citation type="submission" date="2013-11" db="EMBL/GenBank/DDBJ databases">
        <title>The Genome Sequence of Phytophthora parasitica CJ02B3.</title>
        <authorList>
            <consortium name="The Broad Institute Genomics Platform"/>
            <person name="Russ C."/>
            <person name="Tyler B."/>
            <person name="Panabieres F."/>
            <person name="Shan W."/>
            <person name="Tripathy S."/>
            <person name="Grunwald N."/>
            <person name="Machado M."/>
            <person name="Johnson C.S."/>
            <person name="Arredondo F."/>
            <person name="Hong C."/>
            <person name="Coffey M."/>
            <person name="Young S.K."/>
            <person name="Zeng Q."/>
            <person name="Gargeya S."/>
            <person name="Fitzgerald M."/>
            <person name="Abouelleil A."/>
            <person name="Alvarado L."/>
            <person name="Chapman S.B."/>
            <person name="Gainer-Dewar J."/>
            <person name="Goldberg J."/>
            <person name="Griggs A."/>
            <person name="Gujja S."/>
            <person name="Hansen M."/>
            <person name="Howarth C."/>
            <person name="Imamovic A."/>
            <person name="Ireland A."/>
            <person name="Larimer J."/>
            <person name="McCowan C."/>
            <person name="Murphy C."/>
            <person name="Pearson M."/>
            <person name="Poon T.W."/>
            <person name="Priest M."/>
            <person name="Roberts A."/>
            <person name="Saif S."/>
            <person name="Shea T."/>
            <person name="Sykes S."/>
            <person name="Wortman J."/>
            <person name="Nusbaum C."/>
            <person name="Birren B."/>
        </authorList>
    </citation>
    <scope>NUCLEOTIDE SEQUENCE [LARGE SCALE GENOMIC DNA]</scope>
    <source>
        <strain evidence="2">CJ02B3</strain>
    </source>
</reference>
<evidence type="ECO:0000256" key="1">
    <source>
        <dbReference type="SAM" id="MobiDB-lite"/>
    </source>
</evidence>
<dbReference type="VEuPathDB" id="FungiDB:PPTG_22437"/>
<proteinExistence type="predicted"/>
<feature type="compositionally biased region" description="Polar residues" evidence="1">
    <location>
        <begin position="15"/>
        <end position="24"/>
    </location>
</feature>
<accession>W2GU55</accession>
<sequence>MDDLASSLEDKEPPTQRTAAQVTLSVPEATSELPVVTYVPPATSEVSQTTQPVLQSTRDVKSSTPRVQEVASTESEPCLAKRLHVSSGSSEFSQTGSFVISKSTKSRGRPQVRKKQGNAEKKQRVERGKRNATKLIQGTLAPVPNLRNIIRLLDNDYTYGVAKRILPNLSIRAVPKTKKAIAGIYTPTECNSDIRFVFPKQFVEKCQAAIRTFCKSMEGCAEDSVGVRVPRFGIFRHRDIVAMDR</sequence>
<organism evidence="2">
    <name type="scientific">Phytophthora nicotianae</name>
    <name type="common">Potato buckeye rot agent</name>
    <name type="synonym">Phytophthora parasitica</name>
    <dbReference type="NCBI Taxonomy" id="4792"/>
    <lineage>
        <taxon>Eukaryota</taxon>
        <taxon>Sar</taxon>
        <taxon>Stramenopiles</taxon>
        <taxon>Oomycota</taxon>
        <taxon>Peronosporomycetes</taxon>
        <taxon>Peronosporales</taxon>
        <taxon>Peronosporaceae</taxon>
        <taxon>Phytophthora</taxon>
    </lineage>
</organism>
<name>W2GU55_PHYNI</name>
<feature type="compositionally biased region" description="Low complexity" evidence="1">
    <location>
        <begin position="86"/>
        <end position="98"/>
    </location>
</feature>
<feature type="compositionally biased region" description="Polar residues" evidence="1">
    <location>
        <begin position="44"/>
        <end position="75"/>
    </location>
</feature>
<gene>
    <name evidence="2" type="ORF">L915_09430</name>
</gene>
<dbReference type="Proteomes" id="UP000053236">
    <property type="component" value="Unassembled WGS sequence"/>
</dbReference>